<dbReference type="InterPro" id="IPR053793">
    <property type="entry name" value="PB1-like"/>
</dbReference>
<dbReference type="PROSITE" id="PS50195">
    <property type="entry name" value="PX"/>
    <property type="match status" value="1"/>
</dbReference>
<keyword evidence="2" id="KW-0677">Repeat</keyword>
<feature type="compositionally biased region" description="Polar residues" evidence="4">
    <location>
        <begin position="438"/>
        <end position="464"/>
    </location>
</feature>
<keyword evidence="9" id="KW-1185">Reference proteome</keyword>
<dbReference type="GO" id="GO:0060090">
    <property type="term" value="F:molecular adaptor activity"/>
    <property type="evidence" value="ECO:0007669"/>
    <property type="project" value="UniProtKB-ARBA"/>
</dbReference>
<feature type="region of interest" description="Disordered" evidence="4">
    <location>
        <begin position="231"/>
        <end position="284"/>
    </location>
</feature>
<dbReference type="CDD" id="cd11879">
    <property type="entry name" value="SH3_Bem1p_2"/>
    <property type="match status" value="1"/>
</dbReference>
<evidence type="ECO:0000256" key="1">
    <source>
        <dbReference type="ARBA" id="ARBA00022443"/>
    </source>
</evidence>
<name>A0A9W9CI17_9PLEO</name>
<proteinExistence type="predicted"/>
<dbReference type="GO" id="GO:0005938">
    <property type="term" value="C:cell cortex"/>
    <property type="evidence" value="ECO:0007669"/>
    <property type="project" value="UniProtKB-ARBA"/>
</dbReference>
<dbReference type="FunFam" id="3.30.1520.10:FF:000041">
    <property type="entry name" value="Protein kinase activator Bem1"/>
    <property type="match status" value="1"/>
</dbReference>
<dbReference type="FunFam" id="2.30.30.40:FF:000093">
    <property type="entry name" value="Protein kinase activator Bem1"/>
    <property type="match status" value="1"/>
</dbReference>
<dbReference type="OrthoDB" id="548867at2759"/>
<dbReference type="InterPro" id="IPR035549">
    <property type="entry name" value="Bem1/Scd2_SH3_2"/>
</dbReference>
<dbReference type="EMBL" id="JAPEUY010000020">
    <property type="protein sequence ID" value="KAJ4363208.1"/>
    <property type="molecule type" value="Genomic_DNA"/>
</dbReference>
<reference evidence="8" key="1">
    <citation type="submission" date="2022-10" db="EMBL/GenBank/DDBJ databases">
        <title>Tapping the CABI collections for fungal endophytes: first genome assemblies for Collariella, Neodidymelliopsis, Ascochyta clinopodiicola, Didymella pomorum, Didymosphaeria variabile, Neocosmospora piperis and Neocucurbitaria cava.</title>
        <authorList>
            <person name="Hill R."/>
        </authorList>
    </citation>
    <scope>NUCLEOTIDE SEQUENCE</scope>
    <source>
        <strain evidence="8">IMI 356814</strain>
    </source>
</reference>
<sequence length="587" mass="64708">MSIPPKDAIAIVPPKKVIKALYDYKASDPSPDSGYLSFSQGDFLHVVGRENDSDWYEACNPLHGTRGLVPVSYFEGVGKTVRDSGGSAPRSSTPQQPHDSGYQERITSPTNPQDMMNQAGMRLSRSGKTGAMVYGIVMYDFKAERPDELEAKEGEAIIVIAQSNPEWFVAKPITRLGGPGLIPVSFIEIRDMTTGQAVTDAQAAVTAAGVPKVEEWKKMAADYKNGSIPLGKLETNSGQSLQQGMERMSVRSQNGPNGGHGASGSISHSRTTSLAQGQPRGQYRTSDNLLSPVKACVPRYCFADDIFWFIIECQMEDGRHWELQRLYQDFYDLQIQLIATYPVEAGTSGSGERTLPFMPGPVTYVTDNISNGRRANLDEYIKNLLKLGQHITNGPLVKGFFAPRQGDYEIDPDVVAAEEYRLSQQSAQSSDPSQGASRQSSADQLQATTPVTPYSTASMNHQRGQSSASQAYSSSLNPPPMNHQHSSTSTATTSNTGTSSALKIKVWFEEDNCVVIRMPISLKFVDLYNKLKERRKMEKPGEPEEDLNVEYRDEQEGYFYPIENDEDLAIAVERNPKLTLSVTTRRQ</sequence>
<evidence type="ECO:0000259" key="5">
    <source>
        <dbReference type="PROSITE" id="PS50002"/>
    </source>
</evidence>
<dbReference type="GO" id="GO:0030427">
    <property type="term" value="C:site of polarized growth"/>
    <property type="evidence" value="ECO:0007669"/>
    <property type="project" value="UniProtKB-ARBA"/>
</dbReference>
<dbReference type="Pfam" id="PF00787">
    <property type="entry name" value="PX"/>
    <property type="match status" value="1"/>
</dbReference>
<evidence type="ECO:0000313" key="8">
    <source>
        <dbReference type="EMBL" id="KAJ4363208.1"/>
    </source>
</evidence>
<feature type="compositionally biased region" description="Polar residues" evidence="4">
    <location>
        <begin position="234"/>
        <end position="243"/>
    </location>
</feature>
<accession>A0A9W9CI17</accession>
<dbReference type="PANTHER" id="PTHR15706:SF2">
    <property type="entry name" value="SH3 AND PX DOMAIN-CONTAINING PROTEIN 2A"/>
    <property type="match status" value="1"/>
</dbReference>
<gene>
    <name evidence="8" type="primary">BEM1</name>
    <name evidence="8" type="ORF">N0V83_010328</name>
</gene>
<dbReference type="InterPro" id="IPR035548">
    <property type="entry name" value="Bem1/Scd2_SH3_1"/>
</dbReference>
<feature type="compositionally biased region" description="Low complexity" evidence="4">
    <location>
        <begin position="423"/>
        <end position="437"/>
    </location>
</feature>
<dbReference type="Gene3D" id="3.30.1520.10">
    <property type="entry name" value="Phox-like domain"/>
    <property type="match status" value="1"/>
</dbReference>
<keyword evidence="1 3" id="KW-0728">SH3 domain</keyword>
<evidence type="ECO:0000256" key="4">
    <source>
        <dbReference type="SAM" id="MobiDB-lite"/>
    </source>
</evidence>
<protein>
    <submittedName>
        <fullName evidence="8">Bud emergence protein 1</fullName>
    </submittedName>
</protein>
<dbReference type="SMART" id="SM00312">
    <property type="entry name" value="PX"/>
    <property type="match status" value="1"/>
</dbReference>
<feature type="region of interest" description="Disordered" evidence="4">
    <location>
        <begin position="421"/>
        <end position="496"/>
    </location>
</feature>
<feature type="domain" description="PX" evidence="6">
    <location>
        <begin position="287"/>
        <end position="408"/>
    </location>
</feature>
<dbReference type="AlphaFoldDB" id="A0A9W9CI17"/>
<feature type="domain" description="PB1" evidence="7">
    <location>
        <begin position="501"/>
        <end position="585"/>
    </location>
</feature>
<dbReference type="GO" id="GO:1902494">
    <property type="term" value="C:catalytic complex"/>
    <property type="evidence" value="ECO:0007669"/>
    <property type="project" value="UniProtKB-ARBA"/>
</dbReference>
<dbReference type="InterPro" id="IPR001452">
    <property type="entry name" value="SH3_domain"/>
</dbReference>
<dbReference type="InterPro" id="IPR051228">
    <property type="entry name" value="NADPH_Oxidase/PX-Domain"/>
</dbReference>
<dbReference type="PANTHER" id="PTHR15706">
    <property type="entry name" value="SH3 MULTIPLE DOMAIN"/>
    <property type="match status" value="1"/>
</dbReference>
<dbReference type="PRINTS" id="PR00499">
    <property type="entry name" value="P67PHOX"/>
</dbReference>
<feature type="region of interest" description="Disordered" evidence="4">
    <location>
        <begin position="80"/>
        <end position="114"/>
    </location>
</feature>
<dbReference type="SUPFAM" id="SSF64268">
    <property type="entry name" value="PX domain"/>
    <property type="match status" value="1"/>
</dbReference>
<feature type="compositionally biased region" description="Polar residues" evidence="4">
    <location>
        <begin position="89"/>
        <end position="98"/>
    </location>
</feature>
<dbReference type="CDD" id="cd06890">
    <property type="entry name" value="PX_Bem1p"/>
    <property type="match status" value="1"/>
</dbReference>
<dbReference type="GO" id="GO:0035091">
    <property type="term" value="F:phosphatidylinositol binding"/>
    <property type="evidence" value="ECO:0007669"/>
    <property type="project" value="InterPro"/>
</dbReference>
<dbReference type="InterPro" id="IPR001683">
    <property type="entry name" value="PX_dom"/>
</dbReference>
<feature type="compositionally biased region" description="Low complexity" evidence="4">
    <location>
        <begin position="486"/>
        <end position="496"/>
    </location>
</feature>
<evidence type="ECO:0000259" key="6">
    <source>
        <dbReference type="PROSITE" id="PS50195"/>
    </source>
</evidence>
<dbReference type="Gene3D" id="2.30.30.40">
    <property type="entry name" value="SH3 Domains"/>
    <property type="match status" value="2"/>
</dbReference>
<dbReference type="InterPro" id="IPR036028">
    <property type="entry name" value="SH3-like_dom_sf"/>
</dbReference>
<dbReference type="Proteomes" id="UP001140560">
    <property type="component" value="Unassembled WGS sequence"/>
</dbReference>
<evidence type="ECO:0000256" key="3">
    <source>
        <dbReference type="PROSITE-ProRule" id="PRU00192"/>
    </source>
</evidence>
<evidence type="ECO:0000256" key="2">
    <source>
        <dbReference type="ARBA" id="ARBA00022737"/>
    </source>
</evidence>
<dbReference type="SUPFAM" id="SSF50044">
    <property type="entry name" value="SH3-domain"/>
    <property type="match status" value="2"/>
</dbReference>
<comment type="caution">
    <text evidence="8">The sequence shown here is derived from an EMBL/GenBank/DDBJ whole genome shotgun (WGS) entry which is preliminary data.</text>
</comment>
<dbReference type="Gene3D" id="3.10.20.90">
    <property type="entry name" value="Phosphatidylinositol 3-kinase Catalytic Subunit, Chain A, domain 1"/>
    <property type="match status" value="1"/>
</dbReference>
<evidence type="ECO:0000313" key="9">
    <source>
        <dbReference type="Proteomes" id="UP001140560"/>
    </source>
</evidence>
<dbReference type="InterPro" id="IPR036871">
    <property type="entry name" value="PX_dom_sf"/>
</dbReference>
<feature type="compositionally biased region" description="Polar residues" evidence="4">
    <location>
        <begin position="105"/>
        <end position="114"/>
    </location>
</feature>
<dbReference type="GO" id="GO:0051130">
    <property type="term" value="P:positive regulation of cellular component organization"/>
    <property type="evidence" value="ECO:0007669"/>
    <property type="project" value="UniProtKB-ARBA"/>
</dbReference>
<organism evidence="8 9">
    <name type="scientific">Neocucurbitaria cava</name>
    <dbReference type="NCBI Taxonomy" id="798079"/>
    <lineage>
        <taxon>Eukaryota</taxon>
        <taxon>Fungi</taxon>
        <taxon>Dikarya</taxon>
        <taxon>Ascomycota</taxon>
        <taxon>Pezizomycotina</taxon>
        <taxon>Dothideomycetes</taxon>
        <taxon>Pleosporomycetidae</taxon>
        <taxon>Pleosporales</taxon>
        <taxon>Pleosporineae</taxon>
        <taxon>Cucurbitariaceae</taxon>
        <taxon>Neocucurbitaria</taxon>
    </lineage>
</organism>
<dbReference type="CDD" id="cd11878">
    <property type="entry name" value="SH3_Bem1p_1"/>
    <property type="match status" value="1"/>
</dbReference>
<feature type="compositionally biased region" description="Low complexity" evidence="4">
    <location>
        <begin position="465"/>
        <end position="475"/>
    </location>
</feature>
<feature type="domain" description="SH3" evidence="5">
    <location>
        <begin position="13"/>
        <end position="79"/>
    </location>
</feature>
<dbReference type="InterPro" id="IPR035550">
    <property type="entry name" value="Bem1/Scd2_PX"/>
</dbReference>
<dbReference type="PROSITE" id="PS51745">
    <property type="entry name" value="PB1"/>
    <property type="match status" value="1"/>
</dbReference>
<evidence type="ECO:0000259" key="7">
    <source>
        <dbReference type="PROSITE" id="PS51745"/>
    </source>
</evidence>
<dbReference type="Pfam" id="PF00018">
    <property type="entry name" value="SH3_1"/>
    <property type="match status" value="2"/>
</dbReference>
<dbReference type="SMART" id="SM00326">
    <property type="entry name" value="SH3"/>
    <property type="match status" value="2"/>
</dbReference>
<feature type="domain" description="SH3" evidence="5">
    <location>
        <begin position="130"/>
        <end position="192"/>
    </location>
</feature>
<dbReference type="SUPFAM" id="SSF54277">
    <property type="entry name" value="CAD &amp; PB1 domains"/>
    <property type="match status" value="1"/>
</dbReference>
<dbReference type="PROSITE" id="PS50002">
    <property type="entry name" value="SH3"/>
    <property type="match status" value="2"/>
</dbReference>